<dbReference type="EMBL" id="BKAD01000009">
    <property type="protein sequence ID" value="GEP29901.1"/>
    <property type="molecule type" value="Genomic_DNA"/>
</dbReference>
<protein>
    <submittedName>
        <fullName evidence="1">Uncharacterized protein</fullName>
    </submittedName>
</protein>
<keyword evidence="2" id="KW-1185">Reference proteome</keyword>
<gene>
    <name evidence="1" type="ORF">TPL01_10390</name>
</gene>
<dbReference type="RefSeq" id="WP_161984271.1">
    <property type="nucleotide sequence ID" value="NZ_AP021884.1"/>
</dbReference>
<organism evidence="1 2">
    <name type="scientific">Sulfuriferula plumbiphila</name>
    <dbReference type="NCBI Taxonomy" id="171865"/>
    <lineage>
        <taxon>Bacteria</taxon>
        <taxon>Pseudomonadati</taxon>
        <taxon>Pseudomonadota</taxon>
        <taxon>Betaproteobacteria</taxon>
        <taxon>Nitrosomonadales</taxon>
        <taxon>Sulfuricellaceae</taxon>
        <taxon>Sulfuriferula</taxon>
    </lineage>
</organism>
<accession>A0A512L6X3</accession>
<reference evidence="1 2" key="1">
    <citation type="submission" date="2019-07" db="EMBL/GenBank/DDBJ databases">
        <title>Whole genome shotgun sequence of Thiobacillus plumbophilus NBRC 107929.</title>
        <authorList>
            <person name="Hosoyama A."/>
            <person name="Uohara A."/>
            <person name="Ohji S."/>
            <person name="Ichikawa N."/>
        </authorList>
    </citation>
    <scope>NUCLEOTIDE SEQUENCE [LARGE SCALE GENOMIC DNA]</scope>
    <source>
        <strain evidence="1 2">NBRC 107929</strain>
    </source>
</reference>
<dbReference type="AlphaFoldDB" id="A0A512L6X3"/>
<comment type="caution">
    <text evidence="1">The sequence shown here is derived from an EMBL/GenBank/DDBJ whole genome shotgun (WGS) entry which is preliminary data.</text>
</comment>
<evidence type="ECO:0000313" key="2">
    <source>
        <dbReference type="Proteomes" id="UP000321337"/>
    </source>
</evidence>
<proteinExistence type="predicted"/>
<name>A0A512L6X3_9PROT</name>
<sequence length="76" mass="8892">MFDGDLPVQVVGRHDFRLLIDTTVFNKAVCQYHEKPNQPWHHALYYAHRAGWLAWIDVNGAVMILFLDFDDVLLHT</sequence>
<dbReference type="Proteomes" id="UP000321337">
    <property type="component" value="Unassembled WGS sequence"/>
</dbReference>
<evidence type="ECO:0000313" key="1">
    <source>
        <dbReference type="EMBL" id="GEP29901.1"/>
    </source>
</evidence>